<dbReference type="Gene3D" id="3.40.50.300">
    <property type="entry name" value="P-loop containing nucleotide triphosphate hydrolases"/>
    <property type="match status" value="1"/>
</dbReference>
<evidence type="ECO:0000313" key="2">
    <source>
        <dbReference type="EMBL" id="CVK17145.1"/>
    </source>
</evidence>
<dbReference type="EMBL" id="FCOR01000017">
    <property type="protein sequence ID" value="CVK17145.1"/>
    <property type="molecule type" value="Genomic_DNA"/>
</dbReference>
<dbReference type="InterPro" id="IPR027417">
    <property type="entry name" value="P-loop_NTPase"/>
</dbReference>
<proteinExistence type="predicted"/>
<dbReference type="Proteomes" id="UP000182761">
    <property type="component" value="Unassembled WGS sequence"/>
</dbReference>
<evidence type="ECO:0000313" key="3">
    <source>
        <dbReference type="Proteomes" id="UP000182761"/>
    </source>
</evidence>
<organism evidence="2 3">
    <name type="scientific">Apibacter mensalis</name>
    <dbReference type="NCBI Taxonomy" id="1586267"/>
    <lineage>
        <taxon>Bacteria</taxon>
        <taxon>Pseudomonadati</taxon>
        <taxon>Bacteroidota</taxon>
        <taxon>Flavobacteriia</taxon>
        <taxon>Flavobacteriales</taxon>
        <taxon>Weeksellaceae</taxon>
        <taxon>Apibacter</taxon>
    </lineage>
</organism>
<gene>
    <name evidence="2" type="ORF">Ga0061079_11713</name>
</gene>
<dbReference type="AlphaFoldDB" id="A0A120N6R5"/>
<protein>
    <submittedName>
        <fullName evidence="2">Uncharacterized protein</fullName>
    </submittedName>
</protein>
<sequence length="529" mass="61422">MAAPVITKRDYNEWLEFCQQVQSKTAVSFSETEAEQKARIKKGLKEYNYFVKTYFPNYADSDCADWQIEFANKCLADPNFFGIAEWPREHAKSVHLTIFIPMWLIAHGVLTGMILMGKNNDDACNLLSDVQAQLQYNELFAHDFGEQYNYGSWEKGEFTTKDGIRFAAYGRNESPRGARKNEKRPNYGVIDDIDDDEIIHNQKRVKKIVKRILGAFYFALSIKGGRVCMGGNRIHSKSILAHMVGDIKPGAKKREGIFHSKIVALYDIVKDAQGNIIKARVAWPERYTLAEIVLKIKKAGPVLAKQEFFHETDVEGEIFKNEYFRFAVLPKLKQMQVIIGYFDPSFENNPTSDYKAVRIWALRHCKRYCYKSYVRRSELEDVFQWMIDVEKLLPKKVSIIWYIEKQFYTRPVKLALARVRKRNGNYPLYIIEDTRKKPNKYSRMVKMEPEYSAGNVYYNIDEENDPDMVEGNMQVKGIEPGYNGADDAPDADEGAWYYLDQHLSFAPDGENVEDSFSQGKKERNEYNTW</sequence>
<dbReference type="RefSeq" id="WP_055426313.1">
    <property type="nucleotide sequence ID" value="NZ_FCOR01000017.1"/>
</dbReference>
<dbReference type="STRING" id="1586267.GCA_001418685_02011"/>
<dbReference type="OrthoDB" id="1327410at2"/>
<feature type="region of interest" description="Disordered" evidence="1">
    <location>
        <begin position="508"/>
        <end position="529"/>
    </location>
</feature>
<name>A0A120N6R5_9FLAO</name>
<feature type="compositionally biased region" description="Basic and acidic residues" evidence="1">
    <location>
        <begin position="519"/>
        <end position="529"/>
    </location>
</feature>
<evidence type="ECO:0000256" key="1">
    <source>
        <dbReference type="SAM" id="MobiDB-lite"/>
    </source>
</evidence>
<accession>A0A120N6R5</accession>
<reference evidence="2 3" key="1">
    <citation type="submission" date="2016-01" db="EMBL/GenBank/DDBJ databases">
        <authorList>
            <person name="McClelland M."/>
            <person name="Jain A."/>
            <person name="Saraogi P."/>
            <person name="Mendelson R."/>
            <person name="Westerman R."/>
            <person name="SanMiguel P."/>
            <person name="Csonka L."/>
        </authorList>
    </citation>
    <scope>NUCLEOTIDE SEQUENCE [LARGE SCALE GENOMIC DNA]</scope>
    <source>
        <strain evidence="2 3">R-53146</strain>
    </source>
</reference>
<keyword evidence="3" id="KW-1185">Reference proteome</keyword>